<protein>
    <submittedName>
        <fullName evidence="1">Uncharacterized protein</fullName>
    </submittedName>
</protein>
<dbReference type="AlphaFoldDB" id="A0A383C6U7"/>
<evidence type="ECO:0000313" key="1">
    <source>
        <dbReference type="EMBL" id="SVE27345.1"/>
    </source>
</evidence>
<reference evidence="1" key="1">
    <citation type="submission" date="2018-05" db="EMBL/GenBank/DDBJ databases">
        <authorList>
            <person name="Lanie J.A."/>
            <person name="Ng W.-L."/>
            <person name="Kazmierczak K.M."/>
            <person name="Andrzejewski T.M."/>
            <person name="Davidsen T.M."/>
            <person name="Wayne K.J."/>
            <person name="Tettelin H."/>
            <person name="Glass J.I."/>
            <person name="Rusch D."/>
            <person name="Podicherti R."/>
            <person name="Tsui H.-C.T."/>
            <person name="Winkler M.E."/>
        </authorList>
    </citation>
    <scope>NUCLEOTIDE SEQUENCE</scope>
</reference>
<gene>
    <name evidence="1" type="ORF">METZ01_LOCUS480199</name>
</gene>
<proteinExistence type="predicted"/>
<accession>A0A383C6U7</accession>
<organism evidence="1">
    <name type="scientific">marine metagenome</name>
    <dbReference type="NCBI Taxonomy" id="408172"/>
    <lineage>
        <taxon>unclassified sequences</taxon>
        <taxon>metagenomes</taxon>
        <taxon>ecological metagenomes</taxon>
    </lineage>
</organism>
<name>A0A383C6U7_9ZZZZ</name>
<sequence length="44" mass="5215">MERLDVIDTRIKRIEDMYIKNQKNAEEMKKTAKTLLGSFKNAKD</sequence>
<dbReference type="EMBL" id="UINC01205945">
    <property type="protein sequence ID" value="SVE27345.1"/>
    <property type="molecule type" value="Genomic_DNA"/>
</dbReference>